<dbReference type="Pfam" id="PF00440">
    <property type="entry name" value="TetR_N"/>
    <property type="match status" value="1"/>
</dbReference>
<reference evidence="6 7" key="1">
    <citation type="journal article" date="2010" name="PLoS ONE">
        <title>The genome sequence of the rumen methanogen Methanobrevibacter ruminantium reveals new possibilities for controlling ruminant methane emissions.</title>
        <authorList>
            <person name="Leahy S.C."/>
            <person name="Kelly W.J."/>
            <person name="Altermann E."/>
            <person name="Ronimus R.S."/>
            <person name="Yeoman C.J."/>
            <person name="Pacheco D.M."/>
            <person name="Li D."/>
            <person name="Kong Z."/>
            <person name="McTavish S."/>
            <person name="Sang C."/>
            <person name="Lambie S.C."/>
            <person name="Janssen P.H."/>
            <person name="Dey D."/>
            <person name="Attwood G.T."/>
        </authorList>
    </citation>
    <scope>NUCLEOTIDE SEQUENCE [LARGE SCALE GENOMIC DNA]</scope>
    <source>
        <strain evidence="7">ATCC 35063 / DSM 1093 / JCM 13430 / OCM 146 / M1</strain>
    </source>
</reference>
<dbReference type="PROSITE" id="PS51186">
    <property type="entry name" value="GNAT"/>
    <property type="match status" value="1"/>
</dbReference>
<feature type="coiled-coil region" evidence="3">
    <location>
        <begin position="220"/>
        <end position="247"/>
    </location>
</feature>
<dbReference type="PANTHER" id="PTHR43479:SF11">
    <property type="entry name" value="ACREF_ENVCD OPERON REPRESSOR-RELATED"/>
    <property type="match status" value="1"/>
</dbReference>
<dbReference type="Pfam" id="PF00583">
    <property type="entry name" value="Acetyltransf_1"/>
    <property type="match status" value="1"/>
</dbReference>
<dbReference type="GeneID" id="8769840"/>
<dbReference type="InterPro" id="IPR000182">
    <property type="entry name" value="GNAT_dom"/>
</dbReference>
<dbReference type="eggNOG" id="arCOG02648">
    <property type="taxonomic scope" value="Archaea"/>
</dbReference>
<keyword evidence="3" id="KW-0175">Coiled coil</keyword>
<accession>D3DZB7</accession>
<evidence type="ECO:0000313" key="7">
    <source>
        <dbReference type="Proteomes" id="UP000008680"/>
    </source>
</evidence>
<dbReference type="PRINTS" id="PR00455">
    <property type="entry name" value="HTHTETR"/>
</dbReference>
<proteinExistence type="predicted"/>
<dbReference type="InterPro" id="IPR001647">
    <property type="entry name" value="HTH_TetR"/>
</dbReference>
<dbReference type="RefSeq" id="WP_012955028.1">
    <property type="nucleotide sequence ID" value="NC_013790.1"/>
</dbReference>
<name>D3DZB7_METRM</name>
<evidence type="ECO:0000256" key="2">
    <source>
        <dbReference type="PROSITE-ProRule" id="PRU00335"/>
    </source>
</evidence>
<keyword evidence="1 2" id="KW-0238">DNA-binding</keyword>
<evidence type="ECO:0000259" key="5">
    <source>
        <dbReference type="PROSITE" id="PS51186"/>
    </source>
</evidence>
<dbReference type="InterPro" id="IPR050624">
    <property type="entry name" value="HTH-type_Tx_Regulator"/>
</dbReference>
<dbReference type="GO" id="GO:0016747">
    <property type="term" value="F:acyltransferase activity, transferring groups other than amino-acyl groups"/>
    <property type="evidence" value="ECO:0007669"/>
    <property type="project" value="InterPro"/>
</dbReference>
<dbReference type="CDD" id="cd04301">
    <property type="entry name" value="NAT_SF"/>
    <property type="match status" value="1"/>
</dbReference>
<dbReference type="InterPro" id="IPR016181">
    <property type="entry name" value="Acyl_CoA_acyltransferase"/>
</dbReference>
<evidence type="ECO:0000313" key="6">
    <source>
        <dbReference type="EMBL" id="ADC46072.1"/>
    </source>
</evidence>
<dbReference type="SUPFAM" id="SSF46689">
    <property type="entry name" value="Homeodomain-like"/>
    <property type="match status" value="1"/>
</dbReference>
<feature type="DNA-binding region" description="H-T-H motif" evidence="2">
    <location>
        <begin position="27"/>
        <end position="46"/>
    </location>
</feature>
<feature type="domain" description="HTH tetR-type" evidence="4">
    <location>
        <begin position="4"/>
        <end position="64"/>
    </location>
</feature>
<organism evidence="6 7">
    <name type="scientific">Methanobrevibacter ruminantium (strain ATCC 35063 / DSM 1093 / JCM 13430 / OCM 146 / M1)</name>
    <name type="common">Methanobacterium ruminantium</name>
    <dbReference type="NCBI Taxonomy" id="634498"/>
    <lineage>
        <taxon>Archaea</taxon>
        <taxon>Methanobacteriati</taxon>
        <taxon>Methanobacteriota</taxon>
        <taxon>Methanomada group</taxon>
        <taxon>Methanobacteria</taxon>
        <taxon>Methanobacteriales</taxon>
        <taxon>Methanobacteriaceae</taxon>
        <taxon>Methanobrevibacter</taxon>
    </lineage>
</organism>
<protein>
    <submittedName>
        <fullName evidence="6">Transcriptional regulator TetR family with acetyltransferase GNAT family domain</fullName>
    </submittedName>
</protein>
<dbReference type="Gene3D" id="3.40.630.30">
    <property type="match status" value="1"/>
</dbReference>
<dbReference type="STRING" id="634498.mru_0220"/>
<dbReference type="AlphaFoldDB" id="D3DZB7"/>
<feature type="domain" description="N-acetyltransferase" evidence="5">
    <location>
        <begin position="233"/>
        <end position="401"/>
    </location>
</feature>
<evidence type="ECO:0000259" key="4">
    <source>
        <dbReference type="PROSITE" id="PS50977"/>
    </source>
</evidence>
<dbReference type="PATRIC" id="fig|634498.28.peg.224"/>
<dbReference type="Gene3D" id="1.10.357.10">
    <property type="entry name" value="Tetracycline Repressor, domain 2"/>
    <property type="match status" value="1"/>
</dbReference>
<dbReference type="HOGENOM" id="CLU_611958_0_0_2"/>
<dbReference type="eggNOG" id="arCOG00849">
    <property type="taxonomic scope" value="Archaea"/>
</dbReference>
<gene>
    <name evidence="6" type="ordered locus">mru_0220</name>
</gene>
<dbReference type="PROSITE" id="PS50977">
    <property type="entry name" value="HTH_TETR_2"/>
    <property type="match status" value="1"/>
</dbReference>
<dbReference type="GO" id="GO:0003677">
    <property type="term" value="F:DNA binding"/>
    <property type="evidence" value="ECO:0007669"/>
    <property type="project" value="UniProtKB-UniRule"/>
</dbReference>
<evidence type="ECO:0000256" key="1">
    <source>
        <dbReference type="ARBA" id="ARBA00023125"/>
    </source>
</evidence>
<evidence type="ECO:0000256" key="3">
    <source>
        <dbReference type="SAM" id="Coils"/>
    </source>
</evidence>
<dbReference type="EMBL" id="CP001719">
    <property type="protein sequence ID" value="ADC46072.1"/>
    <property type="molecule type" value="Genomic_DNA"/>
</dbReference>
<keyword evidence="7" id="KW-1185">Reference proteome</keyword>
<sequence>MAKKNTKEKIFDSSIDLFSQYGYTNTSIRQIAKEVGIKESSIYNHYQSKEAILESILNYYISEMLKEEAPIMQSNDNLDLGFEYFYKQGSDRFLSKLSEERMMKITRIFLVGSYHNEKMKAFVKEGIIDYAIKGWEELFNLMKEKEIIRKDANSKQLAESFYSYGIFLLYEHFIFNYPEDDEKFLKDFERRTTDHMKIIFNSVKINNEESKIDNNKNNPSSNHDKENKELETEIMRLEEEKDYKKVENLVRDAFWNIYRPGAYEHFIVYNLREDPSFIKDLAYIIEEDDEIIGHINYSKGNLNLYKKNNQGMEKINDWNEEAVVLGPIAINPKYQNQGYGFRLIKHTLRLAKNKNIPYVFVIGDENYYNRFGFESASKYNLFLEGTDTSEENPFFMIRIFKDLFKDKDYDRGIFYNPKVFNVSQDDVDKFDENFEYKQKRVQEGQLE</sequence>
<dbReference type="KEGG" id="mru:mru_0220"/>
<dbReference type="PANTHER" id="PTHR43479">
    <property type="entry name" value="ACREF/ENVCD OPERON REPRESSOR-RELATED"/>
    <property type="match status" value="1"/>
</dbReference>
<dbReference type="InterPro" id="IPR009057">
    <property type="entry name" value="Homeodomain-like_sf"/>
</dbReference>
<dbReference type="OrthoDB" id="135877at2157"/>
<dbReference type="Proteomes" id="UP000008680">
    <property type="component" value="Chromosome"/>
</dbReference>
<dbReference type="SUPFAM" id="SSF55729">
    <property type="entry name" value="Acyl-CoA N-acyltransferases (Nat)"/>
    <property type="match status" value="1"/>
</dbReference>